<evidence type="ECO:0000313" key="4">
    <source>
        <dbReference type="Proteomes" id="UP000829291"/>
    </source>
</evidence>
<keyword evidence="2" id="KW-0732">Signal</keyword>
<protein>
    <submittedName>
        <fullName evidence="5">Uncharacterized protein LOC107218937</fullName>
    </submittedName>
</protein>
<evidence type="ECO:0000256" key="1">
    <source>
        <dbReference type="SAM" id="MobiDB-lite"/>
    </source>
</evidence>
<proteinExistence type="predicted"/>
<accession>A0A6J0BC16</accession>
<dbReference type="GeneID" id="107218937"/>
<dbReference type="RefSeq" id="XP_015512465.2">
    <property type="nucleotide sequence ID" value="XM_015656979.2"/>
</dbReference>
<evidence type="ECO:0000313" key="5">
    <source>
        <dbReference type="RefSeq" id="XP_015512465.2"/>
    </source>
</evidence>
<dbReference type="PANTHER" id="PTHR36299:SF2">
    <property type="entry name" value="DUF4773 DOMAIN-CONTAINING PROTEIN"/>
    <property type="match status" value="1"/>
</dbReference>
<evidence type="ECO:0000259" key="3">
    <source>
        <dbReference type="Pfam" id="PF15998"/>
    </source>
</evidence>
<dbReference type="Pfam" id="PF15998">
    <property type="entry name" value="DUF4773"/>
    <property type="match status" value="1"/>
</dbReference>
<feature type="domain" description="DUF4773" evidence="3">
    <location>
        <begin position="45"/>
        <end position="161"/>
    </location>
</feature>
<reference evidence="5" key="1">
    <citation type="submission" date="2025-08" db="UniProtKB">
        <authorList>
            <consortium name="RefSeq"/>
        </authorList>
    </citation>
    <scope>IDENTIFICATION</scope>
    <source>
        <tissue evidence="5">Thorax and Abdomen</tissue>
    </source>
</reference>
<feature type="signal peptide" evidence="2">
    <location>
        <begin position="1"/>
        <end position="20"/>
    </location>
</feature>
<feature type="chain" id="PRO_5046686478" evidence="2">
    <location>
        <begin position="21"/>
        <end position="350"/>
    </location>
</feature>
<dbReference type="OrthoDB" id="6590335at2759"/>
<dbReference type="KEGG" id="nlo:107218937"/>
<dbReference type="AlphaFoldDB" id="A0A6J0BC16"/>
<dbReference type="InterPro" id="IPR031941">
    <property type="entry name" value="DUF4773"/>
</dbReference>
<name>A0A6J0BC16_NEOLC</name>
<sequence>MNLTVKFFVICSVMVTVSSAGILDTLFSWGLAETEARSTTPPPSKCLCQASGCLCCVDLNLTAAIDLGGPVCLNIKQKEENVTLNMSFGENAMHNATIRIAEAANKRTCMNLLSDLAQLCATFTTVKEAASGYDGCLAVEPELLSTTQAVYQIGCFNFNQDNIRQLDTTAAEALTSTEVPETSEAPETGDGAGEDEDYNLNPDELIAAVSASAEQGIALFSQWLGLNLNPSLNQTTSPIEEPSGSSGSSRGARKLEGEVQRDAIKSEERFKQILSAQDNIQKESPRLGQVPDVETTYVYTEPPRPGSLASLVEPEAVKQPEVPIDGLAVVPRESRRGGRAYNIHQHVNEI</sequence>
<evidence type="ECO:0000256" key="2">
    <source>
        <dbReference type="SAM" id="SignalP"/>
    </source>
</evidence>
<feature type="compositionally biased region" description="Low complexity" evidence="1">
    <location>
        <begin position="235"/>
        <end position="249"/>
    </location>
</feature>
<feature type="region of interest" description="Disordered" evidence="1">
    <location>
        <begin position="174"/>
        <end position="199"/>
    </location>
</feature>
<dbReference type="InParanoid" id="A0A6J0BC16"/>
<organism evidence="5">
    <name type="scientific">Neodiprion lecontei</name>
    <name type="common">Redheaded pine sawfly</name>
    <dbReference type="NCBI Taxonomy" id="441921"/>
    <lineage>
        <taxon>Eukaryota</taxon>
        <taxon>Metazoa</taxon>
        <taxon>Ecdysozoa</taxon>
        <taxon>Arthropoda</taxon>
        <taxon>Hexapoda</taxon>
        <taxon>Insecta</taxon>
        <taxon>Pterygota</taxon>
        <taxon>Neoptera</taxon>
        <taxon>Endopterygota</taxon>
        <taxon>Hymenoptera</taxon>
        <taxon>Tenthredinoidea</taxon>
        <taxon>Diprionidae</taxon>
        <taxon>Diprioninae</taxon>
        <taxon>Neodiprion</taxon>
    </lineage>
</organism>
<dbReference type="PANTHER" id="PTHR36299">
    <property type="entry name" value="AGAP008005-PA"/>
    <property type="match status" value="1"/>
</dbReference>
<dbReference type="Proteomes" id="UP000829291">
    <property type="component" value="Chromosome 7"/>
</dbReference>
<gene>
    <name evidence="5" type="primary">LOC107218937</name>
</gene>
<keyword evidence="4" id="KW-1185">Reference proteome</keyword>
<feature type="region of interest" description="Disordered" evidence="1">
    <location>
        <begin position="234"/>
        <end position="256"/>
    </location>
</feature>